<protein>
    <recommendedName>
        <fullName evidence="4">Lipoprotein</fullName>
    </recommendedName>
</protein>
<dbReference type="OrthoDB" id="662996at2"/>
<evidence type="ECO:0000313" key="2">
    <source>
        <dbReference type="EMBL" id="PSL21452.1"/>
    </source>
</evidence>
<dbReference type="RefSeq" id="WP_106605990.1">
    <property type="nucleotide sequence ID" value="NZ_PYGK01000023.1"/>
</dbReference>
<keyword evidence="1" id="KW-0732">Signal</keyword>
<dbReference type="AlphaFoldDB" id="A0A2P8FIA3"/>
<name>A0A2P8FIA3_9BACT</name>
<evidence type="ECO:0008006" key="4">
    <source>
        <dbReference type="Google" id="ProtNLM"/>
    </source>
</evidence>
<keyword evidence="3" id="KW-1185">Reference proteome</keyword>
<dbReference type="PROSITE" id="PS51257">
    <property type="entry name" value="PROKAR_LIPOPROTEIN"/>
    <property type="match status" value="1"/>
</dbReference>
<comment type="caution">
    <text evidence="2">The sequence shown here is derived from an EMBL/GenBank/DDBJ whole genome shotgun (WGS) entry which is preliminary data.</text>
</comment>
<gene>
    <name evidence="2" type="ORF">CLV42_1236</name>
</gene>
<reference evidence="2 3" key="1">
    <citation type="submission" date="2018-03" db="EMBL/GenBank/DDBJ databases">
        <title>Genomic Encyclopedia of Archaeal and Bacterial Type Strains, Phase II (KMG-II): from individual species to whole genera.</title>
        <authorList>
            <person name="Goeker M."/>
        </authorList>
    </citation>
    <scope>NUCLEOTIDE SEQUENCE [LARGE SCALE GENOMIC DNA]</scope>
    <source>
        <strain evidence="2 3">DSM 18107</strain>
    </source>
</reference>
<dbReference type="Proteomes" id="UP000240978">
    <property type="component" value="Unassembled WGS sequence"/>
</dbReference>
<feature type="signal peptide" evidence="1">
    <location>
        <begin position="1"/>
        <end position="19"/>
    </location>
</feature>
<evidence type="ECO:0000313" key="3">
    <source>
        <dbReference type="Proteomes" id="UP000240978"/>
    </source>
</evidence>
<evidence type="ECO:0000256" key="1">
    <source>
        <dbReference type="SAM" id="SignalP"/>
    </source>
</evidence>
<organism evidence="2 3">
    <name type="scientific">Chitinophaga ginsengisoli</name>
    <dbReference type="NCBI Taxonomy" id="363837"/>
    <lineage>
        <taxon>Bacteria</taxon>
        <taxon>Pseudomonadati</taxon>
        <taxon>Bacteroidota</taxon>
        <taxon>Chitinophagia</taxon>
        <taxon>Chitinophagales</taxon>
        <taxon>Chitinophagaceae</taxon>
        <taxon>Chitinophaga</taxon>
    </lineage>
</organism>
<accession>A0A2P8FIA3</accession>
<dbReference type="EMBL" id="PYGK01000023">
    <property type="protein sequence ID" value="PSL21452.1"/>
    <property type="molecule type" value="Genomic_DNA"/>
</dbReference>
<sequence length="181" mass="20154">MKKLALSLLAATVFFAACSKDDEKTPDQSPVNGLTYNGEFLATPYCNIVHEDLAGRQINFTDKALFGKDSNYTGNVTVFGISFDTTEIVLNTTYTYKSSGAAGFDKAKNFSYIYGYYKQPFANGDFTKEAEDNRLNTSSLISGSITVKKTEKVYDIVYELKFKNDLTVKGQFKDTVNIRPL</sequence>
<proteinExistence type="predicted"/>
<feature type="chain" id="PRO_5015199208" description="Lipoprotein" evidence="1">
    <location>
        <begin position="20"/>
        <end position="181"/>
    </location>
</feature>